<sequence length="515" mass="56394">GVERIRVTGIDREDDGTWLNKFVGMGGVDSDGNTTDTCALVGTVQLTRYMDDDTYSALKAHFPELNIRQPEYTMIEFDDEVSDDANVSNLDNGTGYKYDNAYEVSGHISAILKQRHRVLAKVTKKATTRGVNMANVDTTVNNLDGEMTYYPLDDTDSNKYADGTAARLDGTEGDWMMYEPFFWSKGINDYLNGKHYSCNSSNGSDNMPSVPDADVLTLDDIKGTSGGYLSGRKIMSGKDTLSNSYSTDSTYSVCKVNVDGYKRVRFPSVPGTSLVGSIFIDDSGTVISSIVVPTLSNKFEAGMYLIANVPEGATALHFSILNTAEFDKVVLSNSDRIEDMEPEWVPNDEHLCAVVGSSVVGSKLRACITGGSTTASMTWADFHYYSVQRGMQQIDALMHSRIANLFYAKYGRRDSQEQCGAGSHTNNRTTGGTASRGMTDTIGYEEASSINPNVTNSLIENSVHQYAWYREKDDYGGATVTQVNNICCLGYEDIYGHKYDMMDGVDLPNDTGNSG</sequence>
<dbReference type="AlphaFoldDB" id="A0A6L3IIU7"/>
<reference evidence="2 3" key="1">
    <citation type="journal article" date="2019" name="Nat. Med.">
        <title>A library of human gut bacterial isolates paired with longitudinal multiomics data enables mechanistic microbiome research.</title>
        <authorList>
            <person name="Poyet M."/>
            <person name="Groussin M."/>
            <person name="Gibbons S.M."/>
            <person name="Avila-Pacheco J."/>
            <person name="Jiang X."/>
            <person name="Kearney S.M."/>
            <person name="Perrotta A.R."/>
            <person name="Berdy B."/>
            <person name="Zhao S."/>
            <person name="Lieberman T.D."/>
            <person name="Swanson P.K."/>
            <person name="Smith M."/>
            <person name="Roesemann S."/>
            <person name="Alexander J.E."/>
            <person name="Rich S.A."/>
            <person name="Livny J."/>
            <person name="Vlamakis H."/>
            <person name="Clish C."/>
            <person name="Bullock K."/>
            <person name="Deik A."/>
            <person name="Scott J."/>
            <person name="Pierce K.A."/>
            <person name="Xavier R.J."/>
            <person name="Alm E.J."/>
        </authorList>
    </citation>
    <scope>NUCLEOTIDE SEQUENCE [LARGE SCALE GENOMIC DNA]</scope>
    <source>
        <strain evidence="2 3">BIOML-A25</strain>
    </source>
</reference>
<name>A0A6L3IIU7_9BACT</name>
<evidence type="ECO:0000313" key="3">
    <source>
        <dbReference type="Proteomes" id="UP000481700"/>
    </source>
</evidence>
<feature type="non-terminal residue" evidence="2">
    <location>
        <position position="515"/>
    </location>
</feature>
<protein>
    <submittedName>
        <fullName evidence="2">Uncharacterized protein</fullName>
    </submittedName>
</protein>
<organism evidence="2 3">
    <name type="scientific">Phocaeicola dorei</name>
    <dbReference type="NCBI Taxonomy" id="357276"/>
    <lineage>
        <taxon>Bacteria</taxon>
        <taxon>Pseudomonadati</taxon>
        <taxon>Bacteroidota</taxon>
        <taxon>Bacteroidia</taxon>
        <taxon>Bacteroidales</taxon>
        <taxon>Bacteroidaceae</taxon>
        <taxon>Phocaeicola</taxon>
    </lineage>
</organism>
<proteinExistence type="predicted"/>
<feature type="region of interest" description="Disordered" evidence="1">
    <location>
        <begin position="416"/>
        <end position="439"/>
    </location>
</feature>
<dbReference type="Proteomes" id="UP000481700">
    <property type="component" value="Unassembled WGS sequence"/>
</dbReference>
<feature type="non-terminal residue" evidence="2">
    <location>
        <position position="1"/>
    </location>
</feature>
<accession>A0A6L3IIU7</accession>
<dbReference type="EMBL" id="VVZV01000310">
    <property type="protein sequence ID" value="KAA5303913.1"/>
    <property type="molecule type" value="Genomic_DNA"/>
</dbReference>
<evidence type="ECO:0000313" key="2">
    <source>
        <dbReference type="EMBL" id="KAA5303913.1"/>
    </source>
</evidence>
<evidence type="ECO:0000256" key="1">
    <source>
        <dbReference type="SAM" id="MobiDB-lite"/>
    </source>
</evidence>
<comment type="caution">
    <text evidence="2">The sequence shown here is derived from an EMBL/GenBank/DDBJ whole genome shotgun (WGS) entry which is preliminary data.</text>
</comment>
<feature type="compositionally biased region" description="Polar residues" evidence="1">
    <location>
        <begin position="423"/>
        <end position="438"/>
    </location>
</feature>
<gene>
    <name evidence="2" type="ORF">F2Z07_27195</name>
</gene>